<dbReference type="SUPFAM" id="SSF57850">
    <property type="entry name" value="RING/U-box"/>
    <property type="match status" value="1"/>
</dbReference>
<keyword evidence="12" id="KW-1185">Reference proteome</keyword>
<keyword evidence="6" id="KW-0833">Ubl conjugation pathway</keyword>
<dbReference type="PROSITE" id="PS50089">
    <property type="entry name" value="ZF_RING_2"/>
    <property type="match status" value="1"/>
</dbReference>
<comment type="caution">
    <text evidence="11">The sequence shown here is derived from an EMBL/GenBank/DDBJ whole genome shotgun (WGS) entry which is preliminary data.</text>
</comment>
<proteinExistence type="predicted"/>
<evidence type="ECO:0000256" key="5">
    <source>
        <dbReference type="ARBA" id="ARBA00022771"/>
    </source>
</evidence>
<dbReference type="PANTHER" id="PTHR15710:SF240">
    <property type="entry name" value="RING-TYPE E3 UBIQUITIN TRANSFERASE"/>
    <property type="match status" value="1"/>
</dbReference>
<evidence type="ECO:0000259" key="10">
    <source>
        <dbReference type="PROSITE" id="PS50089"/>
    </source>
</evidence>
<name>A0A8T3B0Q6_DENNO</name>
<dbReference type="FunFam" id="3.30.40.10:FF:000022">
    <property type="entry name" value="E3 ubiquitin-protein ligase RING1-like"/>
    <property type="match status" value="1"/>
</dbReference>
<keyword evidence="5 8" id="KW-0863">Zinc-finger</keyword>
<evidence type="ECO:0000313" key="12">
    <source>
        <dbReference type="Proteomes" id="UP000829196"/>
    </source>
</evidence>
<evidence type="ECO:0000256" key="6">
    <source>
        <dbReference type="ARBA" id="ARBA00022786"/>
    </source>
</evidence>
<dbReference type="Proteomes" id="UP000829196">
    <property type="component" value="Unassembled WGS sequence"/>
</dbReference>
<reference evidence="11" key="1">
    <citation type="journal article" date="2022" name="Front. Genet.">
        <title>Chromosome-Scale Assembly of the Dendrobium nobile Genome Provides Insights Into the Molecular Mechanism of the Biosynthesis of the Medicinal Active Ingredient of Dendrobium.</title>
        <authorList>
            <person name="Xu Q."/>
            <person name="Niu S.-C."/>
            <person name="Li K.-L."/>
            <person name="Zheng P.-J."/>
            <person name="Zhang X.-J."/>
            <person name="Jia Y."/>
            <person name="Liu Y."/>
            <person name="Niu Y.-X."/>
            <person name="Yu L.-H."/>
            <person name="Chen D.-F."/>
            <person name="Zhang G.-Q."/>
        </authorList>
    </citation>
    <scope>NUCLEOTIDE SEQUENCE</scope>
    <source>
        <tissue evidence="11">Leaf</tissue>
    </source>
</reference>
<dbReference type="EC" id="2.3.2.27" evidence="2"/>
<dbReference type="GO" id="GO:0008270">
    <property type="term" value="F:zinc ion binding"/>
    <property type="evidence" value="ECO:0007669"/>
    <property type="project" value="UniProtKB-KW"/>
</dbReference>
<dbReference type="Gene3D" id="3.30.40.10">
    <property type="entry name" value="Zinc/RING finger domain, C3HC4 (zinc finger)"/>
    <property type="match status" value="1"/>
</dbReference>
<dbReference type="GO" id="GO:0005737">
    <property type="term" value="C:cytoplasm"/>
    <property type="evidence" value="ECO:0007669"/>
    <property type="project" value="TreeGrafter"/>
</dbReference>
<dbReference type="GO" id="GO:0016567">
    <property type="term" value="P:protein ubiquitination"/>
    <property type="evidence" value="ECO:0007669"/>
    <property type="project" value="TreeGrafter"/>
</dbReference>
<organism evidence="11 12">
    <name type="scientific">Dendrobium nobile</name>
    <name type="common">Orchid</name>
    <dbReference type="NCBI Taxonomy" id="94219"/>
    <lineage>
        <taxon>Eukaryota</taxon>
        <taxon>Viridiplantae</taxon>
        <taxon>Streptophyta</taxon>
        <taxon>Embryophyta</taxon>
        <taxon>Tracheophyta</taxon>
        <taxon>Spermatophyta</taxon>
        <taxon>Magnoliopsida</taxon>
        <taxon>Liliopsida</taxon>
        <taxon>Asparagales</taxon>
        <taxon>Orchidaceae</taxon>
        <taxon>Epidendroideae</taxon>
        <taxon>Malaxideae</taxon>
        <taxon>Dendrobiinae</taxon>
        <taxon>Dendrobium</taxon>
    </lineage>
</organism>
<accession>A0A8T3B0Q6</accession>
<feature type="region of interest" description="Disordered" evidence="9">
    <location>
        <begin position="1"/>
        <end position="34"/>
    </location>
</feature>
<feature type="compositionally biased region" description="Acidic residues" evidence="9">
    <location>
        <begin position="11"/>
        <end position="32"/>
    </location>
</feature>
<evidence type="ECO:0000256" key="3">
    <source>
        <dbReference type="ARBA" id="ARBA00022679"/>
    </source>
</evidence>
<evidence type="ECO:0000256" key="9">
    <source>
        <dbReference type="SAM" id="MobiDB-lite"/>
    </source>
</evidence>
<dbReference type="InterPro" id="IPR001841">
    <property type="entry name" value="Znf_RING"/>
</dbReference>
<evidence type="ECO:0000256" key="8">
    <source>
        <dbReference type="PROSITE-ProRule" id="PRU00175"/>
    </source>
</evidence>
<keyword evidence="7" id="KW-0862">Zinc</keyword>
<dbReference type="GO" id="GO:0061630">
    <property type="term" value="F:ubiquitin protein ligase activity"/>
    <property type="evidence" value="ECO:0007669"/>
    <property type="project" value="UniProtKB-EC"/>
</dbReference>
<keyword evidence="4" id="KW-0479">Metal-binding</keyword>
<dbReference type="AlphaFoldDB" id="A0A8T3B0Q6"/>
<dbReference type="PANTHER" id="PTHR15710">
    <property type="entry name" value="E3 UBIQUITIN-PROTEIN LIGASE PRAJA"/>
    <property type="match status" value="1"/>
</dbReference>
<dbReference type="OrthoDB" id="8062037at2759"/>
<feature type="domain" description="RING-type" evidence="10">
    <location>
        <begin position="333"/>
        <end position="374"/>
    </location>
</feature>
<dbReference type="InterPro" id="IPR013083">
    <property type="entry name" value="Znf_RING/FYVE/PHD"/>
</dbReference>
<dbReference type="Pfam" id="PF13639">
    <property type="entry name" value="zf-RING_2"/>
    <property type="match status" value="1"/>
</dbReference>
<evidence type="ECO:0000256" key="4">
    <source>
        <dbReference type="ARBA" id="ARBA00022723"/>
    </source>
</evidence>
<evidence type="ECO:0000313" key="11">
    <source>
        <dbReference type="EMBL" id="KAI0501921.1"/>
    </source>
</evidence>
<dbReference type="SMART" id="SM00184">
    <property type="entry name" value="RING"/>
    <property type="match status" value="1"/>
</dbReference>
<dbReference type="SMR" id="A0A8T3B0Q6"/>
<keyword evidence="3" id="KW-0808">Transferase</keyword>
<evidence type="ECO:0000256" key="1">
    <source>
        <dbReference type="ARBA" id="ARBA00000900"/>
    </source>
</evidence>
<dbReference type="EMBL" id="JAGYWB010000012">
    <property type="protein sequence ID" value="KAI0501921.1"/>
    <property type="molecule type" value="Genomic_DNA"/>
</dbReference>
<evidence type="ECO:0000256" key="7">
    <source>
        <dbReference type="ARBA" id="ARBA00022833"/>
    </source>
</evidence>
<comment type="catalytic activity">
    <reaction evidence="1">
        <text>S-ubiquitinyl-[E2 ubiquitin-conjugating enzyme]-L-cysteine + [acceptor protein]-L-lysine = [E2 ubiquitin-conjugating enzyme]-L-cysteine + N(6)-ubiquitinyl-[acceptor protein]-L-lysine.</text>
        <dbReference type="EC" id="2.3.2.27"/>
    </reaction>
</comment>
<evidence type="ECO:0000256" key="2">
    <source>
        <dbReference type="ARBA" id="ARBA00012483"/>
    </source>
</evidence>
<gene>
    <name evidence="11" type="ORF">KFK09_016866</name>
</gene>
<protein>
    <recommendedName>
        <fullName evidence="2">RING-type E3 ubiquitin transferase</fullName>
        <ecNumber evidence="2">2.3.2.27</ecNumber>
    </recommendedName>
</protein>
<sequence>MAEVVELFQCLDEEEGEEEEEEAENGEEEEDESRYWSSALIHILPDPVFSSACRSSFSDSEESAIAAAVCSDYNTPFARDLSDDTPPSHLFDPDPEALDSRDFTVHDFIDGGELGAVGNRLFVSSPESHGGDLRIVGFGSESDSSKHDGVIEAADCDTGSIAPNQAPDDLGRQLSSSFIPTDDGRRNSIEEFEWEEVDDRLDDRGVLGMMVGNENDVTSSRRGEVVDVHLEPEEASGDVEEDDFIDTDSDFVSGLMLFMNNHVNTSLIDALLPENDRMVFIDLADPSDYEFQFGLLDHDNIIRGSPPAAKLLVDALPSIMLTEEDFANNNYLCAICKDEFSLEERANQLPCSHLYHNDCILPWLGIRNTCPVCRYELPTDDPDYESLKGRI</sequence>